<dbReference type="OrthoDB" id="271711at2"/>
<dbReference type="EC" id="1.1.1.17" evidence="2"/>
<evidence type="ECO:0000313" key="10">
    <source>
        <dbReference type="Proteomes" id="UP000199039"/>
    </source>
</evidence>
<dbReference type="InterPro" id="IPR013118">
    <property type="entry name" value="Mannitol_DH_C"/>
</dbReference>
<dbReference type="Proteomes" id="UP000199039">
    <property type="component" value="Unassembled WGS sequence"/>
</dbReference>
<dbReference type="PRINTS" id="PR00084">
    <property type="entry name" value="MTLDHDRGNASE"/>
</dbReference>
<dbReference type="SUPFAM" id="SSF51735">
    <property type="entry name" value="NAD(P)-binding Rossmann-fold domains"/>
    <property type="match status" value="1"/>
</dbReference>
<dbReference type="GO" id="GO:0019594">
    <property type="term" value="P:mannitol metabolic process"/>
    <property type="evidence" value="ECO:0007669"/>
    <property type="project" value="InterPro"/>
</dbReference>
<dbReference type="InterPro" id="IPR023027">
    <property type="entry name" value="Mannitol_DH_CS"/>
</dbReference>
<organism evidence="9 10">
    <name type="scientific">Sanguibacter gelidistatuariae</name>
    <dbReference type="NCBI Taxonomy" id="1814289"/>
    <lineage>
        <taxon>Bacteria</taxon>
        <taxon>Bacillati</taxon>
        <taxon>Actinomycetota</taxon>
        <taxon>Actinomycetes</taxon>
        <taxon>Micrococcales</taxon>
        <taxon>Sanguibacteraceae</taxon>
        <taxon>Sanguibacter</taxon>
    </lineage>
</organism>
<dbReference type="PANTHER" id="PTHR43362:SF1">
    <property type="entry name" value="MANNITOL DEHYDROGENASE 2-RELATED"/>
    <property type="match status" value="1"/>
</dbReference>
<evidence type="ECO:0000259" key="8">
    <source>
        <dbReference type="Pfam" id="PF08125"/>
    </source>
</evidence>
<proteinExistence type="inferred from homology"/>
<dbReference type="InterPro" id="IPR013131">
    <property type="entry name" value="Mannitol_DH_N"/>
</dbReference>
<dbReference type="SUPFAM" id="SSF48179">
    <property type="entry name" value="6-phosphogluconate dehydrogenase C-terminal domain-like"/>
    <property type="match status" value="1"/>
</dbReference>
<dbReference type="EMBL" id="FMYH01000011">
    <property type="protein sequence ID" value="SDD79512.1"/>
    <property type="molecule type" value="Genomic_DNA"/>
</dbReference>
<keyword evidence="4" id="KW-0560">Oxidoreductase</keyword>
<dbReference type="Pfam" id="PF01232">
    <property type="entry name" value="Mannitol_dh"/>
    <property type="match status" value="1"/>
</dbReference>
<reference evidence="9 10" key="1">
    <citation type="submission" date="2016-09" db="EMBL/GenBank/DDBJ databases">
        <authorList>
            <person name="Capua I."/>
            <person name="De Benedictis P."/>
            <person name="Joannis T."/>
            <person name="Lombin L.H."/>
            <person name="Cattoli G."/>
        </authorList>
    </citation>
    <scope>NUCLEOTIDE SEQUENCE [LARGE SCALE GENOMIC DNA]</scope>
    <source>
        <strain evidence="9 10">ISLP-3</strain>
    </source>
</reference>
<dbReference type="AlphaFoldDB" id="A0A1G6XN80"/>
<name>A0A1G6XN80_9MICO</name>
<keyword evidence="10" id="KW-1185">Reference proteome</keyword>
<sequence>MSSALAVPLDRATFAARTGKPSAPAPVRIVHLGLGAFHRAHQAWFTDRVDVAHEWGIAAFTGRSPKAAEEIAQQDGLYSVLERAATSEQVSVVTSIVEAWDGARLDRLVPLLAASTTAIVTLTITEAGYRLTSDGAPDRDDHVMVEDMDRLRSALTGPGLVAPDFAGTAAGTQAPVSTLGRLVLGLEARRRADGGAISIVPCDNMPGNGEHVRAGILAIAQHARPETARWIEANVSFVSTSVDRITPATTSQDVALVAELSGWIDNAPVVCEPFADWVLSGDFPAGRPSWEDAGAKFVRDIDPFERRKLWLLNGAHSLLAYAGPLRGHATVAQAVVDPVCRAQVEALWDEAVRHLPAEGLDLQAYRRALLERFENGRIEHRLAQIAKEGVTKMRVRVAAVAVRERAAGQDAAACAWAIGAWVASLLAAQDAAGTGEPATLPDDAAVAAVRAALAGENPVTRLVALLDAGLAADEAFVARVSDAASSMG</sequence>
<evidence type="ECO:0000256" key="2">
    <source>
        <dbReference type="ARBA" id="ARBA00012939"/>
    </source>
</evidence>
<feature type="domain" description="Mannitol dehydrogenase N-terminal" evidence="7">
    <location>
        <begin position="28"/>
        <end position="291"/>
    </location>
</feature>
<evidence type="ECO:0000256" key="4">
    <source>
        <dbReference type="ARBA" id="ARBA00023002"/>
    </source>
</evidence>
<evidence type="ECO:0000259" key="7">
    <source>
        <dbReference type="Pfam" id="PF01232"/>
    </source>
</evidence>
<dbReference type="InterPro" id="IPR000669">
    <property type="entry name" value="Mannitol_DH"/>
</dbReference>
<dbReference type="Pfam" id="PF08125">
    <property type="entry name" value="Mannitol_dh_C"/>
    <property type="match status" value="1"/>
</dbReference>
<evidence type="ECO:0000313" key="9">
    <source>
        <dbReference type="EMBL" id="SDD79512.1"/>
    </source>
</evidence>
<keyword evidence="5" id="KW-0520">NAD</keyword>
<dbReference type="InterPro" id="IPR036291">
    <property type="entry name" value="NAD(P)-bd_dom_sf"/>
</dbReference>
<dbReference type="PROSITE" id="PS00974">
    <property type="entry name" value="MANNITOL_DHGENASE"/>
    <property type="match status" value="1"/>
</dbReference>
<evidence type="ECO:0000256" key="1">
    <source>
        <dbReference type="ARBA" id="ARBA00006541"/>
    </source>
</evidence>
<dbReference type="RefSeq" id="WP_093186679.1">
    <property type="nucleotide sequence ID" value="NZ_FMYH01000011.1"/>
</dbReference>
<evidence type="ECO:0000256" key="5">
    <source>
        <dbReference type="ARBA" id="ARBA00023027"/>
    </source>
</evidence>
<dbReference type="InterPro" id="IPR008927">
    <property type="entry name" value="6-PGluconate_DH-like_C_sf"/>
</dbReference>
<evidence type="ECO:0000256" key="6">
    <source>
        <dbReference type="ARBA" id="ARBA00048615"/>
    </source>
</evidence>
<accession>A0A1G6XN80</accession>
<protein>
    <recommendedName>
        <fullName evidence="3">Mannitol-1-phosphate 5-dehydrogenase</fullName>
        <ecNumber evidence="2">1.1.1.17</ecNumber>
    </recommendedName>
</protein>
<comment type="catalytic activity">
    <reaction evidence="6">
        <text>D-mannitol 1-phosphate + NAD(+) = beta-D-fructose 6-phosphate + NADH + H(+)</text>
        <dbReference type="Rhea" id="RHEA:19661"/>
        <dbReference type="ChEBI" id="CHEBI:15378"/>
        <dbReference type="ChEBI" id="CHEBI:57540"/>
        <dbReference type="ChEBI" id="CHEBI:57634"/>
        <dbReference type="ChEBI" id="CHEBI:57945"/>
        <dbReference type="ChEBI" id="CHEBI:61381"/>
        <dbReference type="EC" id="1.1.1.17"/>
    </reaction>
</comment>
<dbReference type="GO" id="GO:0008926">
    <property type="term" value="F:mannitol-1-phosphate 5-dehydrogenase activity"/>
    <property type="evidence" value="ECO:0007669"/>
    <property type="project" value="UniProtKB-EC"/>
</dbReference>
<dbReference type="InterPro" id="IPR050988">
    <property type="entry name" value="Mannitol_DH/Oxidoreductase"/>
</dbReference>
<dbReference type="InterPro" id="IPR013328">
    <property type="entry name" value="6PGD_dom2"/>
</dbReference>
<feature type="domain" description="Mannitol dehydrogenase C-terminal" evidence="8">
    <location>
        <begin position="300"/>
        <end position="485"/>
    </location>
</feature>
<gene>
    <name evidence="9" type="ORF">SAMN05216410_0182</name>
</gene>
<dbReference type="Gene3D" id="3.40.50.720">
    <property type="entry name" value="NAD(P)-binding Rossmann-like Domain"/>
    <property type="match status" value="1"/>
</dbReference>
<dbReference type="Gene3D" id="1.10.1040.10">
    <property type="entry name" value="N-(1-d-carboxylethyl)-l-norvaline Dehydrogenase, domain 2"/>
    <property type="match status" value="1"/>
</dbReference>
<dbReference type="PANTHER" id="PTHR43362">
    <property type="entry name" value="MANNITOL DEHYDROGENASE DSF1-RELATED"/>
    <property type="match status" value="1"/>
</dbReference>
<dbReference type="STRING" id="1814289.SAMN05216410_0182"/>
<comment type="similarity">
    <text evidence="1">Belongs to the mannitol dehydrogenase family.</text>
</comment>
<evidence type="ECO:0000256" key="3">
    <source>
        <dbReference type="ARBA" id="ARBA00016219"/>
    </source>
</evidence>